<name>A0ACA9RZ62_9GLOM</name>
<reference evidence="1" key="1">
    <citation type="submission" date="2021-06" db="EMBL/GenBank/DDBJ databases">
        <authorList>
            <person name="Kallberg Y."/>
            <person name="Tangrot J."/>
            <person name="Rosling A."/>
        </authorList>
    </citation>
    <scope>NUCLEOTIDE SEQUENCE</scope>
    <source>
        <strain evidence="1">MA461A</strain>
    </source>
</reference>
<feature type="non-terminal residue" evidence="1">
    <location>
        <position position="1"/>
    </location>
</feature>
<dbReference type="EMBL" id="CAJVQC010081643">
    <property type="protein sequence ID" value="CAG8818940.1"/>
    <property type="molecule type" value="Genomic_DNA"/>
</dbReference>
<sequence length="119" mass="13892">IDSDNSILSTIPASTHIEIDIYQQKIDNLMEHAINLPDPILTIFITIIKKLAQEQYTQLQYLEMWSNLLNIVKNMDNSELNLVVLLINLMKHKNSPKAGKIFSKYLQQKAYNFIFVWIE</sequence>
<dbReference type="Proteomes" id="UP000789920">
    <property type="component" value="Unassembled WGS sequence"/>
</dbReference>
<evidence type="ECO:0000313" key="2">
    <source>
        <dbReference type="Proteomes" id="UP000789920"/>
    </source>
</evidence>
<proteinExistence type="predicted"/>
<comment type="caution">
    <text evidence="1">The sequence shown here is derived from an EMBL/GenBank/DDBJ whole genome shotgun (WGS) entry which is preliminary data.</text>
</comment>
<accession>A0ACA9RZ62</accession>
<feature type="non-terminal residue" evidence="1">
    <location>
        <position position="119"/>
    </location>
</feature>
<keyword evidence="2" id="KW-1185">Reference proteome</keyword>
<protein>
    <submittedName>
        <fullName evidence="1">902_t:CDS:1</fullName>
    </submittedName>
</protein>
<gene>
    <name evidence="1" type="ORF">RPERSI_LOCUS25019</name>
</gene>
<organism evidence="1 2">
    <name type="scientific">Racocetra persica</name>
    <dbReference type="NCBI Taxonomy" id="160502"/>
    <lineage>
        <taxon>Eukaryota</taxon>
        <taxon>Fungi</taxon>
        <taxon>Fungi incertae sedis</taxon>
        <taxon>Mucoromycota</taxon>
        <taxon>Glomeromycotina</taxon>
        <taxon>Glomeromycetes</taxon>
        <taxon>Diversisporales</taxon>
        <taxon>Gigasporaceae</taxon>
        <taxon>Racocetra</taxon>
    </lineage>
</organism>
<evidence type="ECO:0000313" key="1">
    <source>
        <dbReference type="EMBL" id="CAG8818940.1"/>
    </source>
</evidence>